<evidence type="ECO:0000313" key="1">
    <source>
        <dbReference type="EMBL" id="KAA6182381.1"/>
    </source>
</evidence>
<proteinExistence type="predicted"/>
<reference evidence="1 2" key="1">
    <citation type="submission" date="2019-09" db="EMBL/GenBank/DDBJ databases">
        <title>Whole-genome sequence of the purple sulfur bacterium Thiohalocapsa marina DSM 19078.</title>
        <authorList>
            <person name="Kyndt J.A."/>
            <person name="Meyer T.E."/>
        </authorList>
    </citation>
    <scope>NUCLEOTIDE SEQUENCE [LARGE SCALE GENOMIC DNA]</scope>
    <source>
        <strain evidence="1 2">DSM 19078</strain>
    </source>
</reference>
<evidence type="ECO:0008006" key="3">
    <source>
        <dbReference type="Google" id="ProtNLM"/>
    </source>
</evidence>
<comment type="caution">
    <text evidence="1">The sequence shown here is derived from an EMBL/GenBank/DDBJ whole genome shotgun (WGS) entry which is preliminary data.</text>
</comment>
<sequence length="74" mass="8298">MMPRSRILVLFSLFTLGLGAWWYPREPAPIEVRIQEAAPGTVEEIVANTRAVTLKPCRRIKAEVSMRIASSCIV</sequence>
<dbReference type="EMBL" id="VWXX01000048">
    <property type="protein sequence ID" value="KAA6182381.1"/>
    <property type="molecule type" value="Genomic_DNA"/>
</dbReference>
<keyword evidence="2" id="KW-1185">Reference proteome</keyword>
<organism evidence="1 2">
    <name type="scientific">Thiohalocapsa marina</name>
    <dbReference type="NCBI Taxonomy" id="424902"/>
    <lineage>
        <taxon>Bacteria</taxon>
        <taxon>Pseudomonadati</taxon>
        <taxon>Pseudomonadota</taxon>
        <taxon>Gammaproteobacteria</taxon>
        <taxon>Chromatiales</taxon>
        <taxon>Chromatiaceae</taxon>
        <taxon>Thiohalocapsa</taxon>
    </lineage>
</organism>
<evidence type="ECO:0000313" key="2">
    <source>
        <dbReference type="Proteomes" id="UP000322981"/>
    </source>
</evidence>
<dbReference type="RefSeq" id="WP_150094795.1">
    <property type="nucleotide sequence ID" value="NZ_JBFUOH010000009.1"/>
</dbReference>
<name>A0A5M8FH21_9GAMM</name>
<protein>
    <recommendedName>
        <fullName evidence="3">Efflux RND transporter periplasmic adaptor subunit</fullName>
    </recommendedName>
</protein>
<dbReference type="Proteomes" id="UP000322981">
    <property type="component" value="Unassembled WGS sequence"/>
</dbReference>
<gene>
    <name evidence="1" type="ORF">F2Q65_18035</name>
</gene>
<accession>A0A5M8FH21</accession>
<dbReference type="AlphaFoldDB" id="A0A5M8FH21"/>